<evidence type="ECO:0000256" key="1">
    <source>
        <dbReference type="ARBA" id="ARBA00022859"/>
    </source>
</evidence>
<reference evidence="3" key="1">
    <citation type="journal article" date="2019" name="bioRxiv">
        <title>Long live the king: chromosome-level assembly of the lion (Panthera leo) using linked-read, Hi-C, and long read data.</title>
        <authorList>
            <person name="Armstrong E.E."/>
            <person name="Taylor R.W."/>
            <person name="Miller D.E."/>
            <person name="Kaelin C."/>
            <person name="Barsh G."/>
            <person name="Hadly E.A."/>
            <person name="Petrov D."/>
        </authorList>
    </citation>
    <scope>NUCLEOTIDE SEQUENCE [LARGE SCALE GENOMIC DNA]</scope>
</reference>
<evidence type="ECO:0000313" key="4">
    <source>
        <dbReference type="Proteomes" id="UP000694399"/>
    </source>
</evidence>
<sequence length="122" mass="13062">AMSLNLFCVTLGLLGAGPVVAAITQTPRHHIIQTGTRMILECTQDENHFAMHRYRQDPGQGLKLIHYSSGTGSSVKGGKKEHFSLTLEAAGTNQTSLYLCASSESTALHGQLLSAQKVQPEA</sequence>
<dbReference type="SUPFAM" id="SSF48726">
    <property type="entry name" value="Immunoglobulin"/>
    <property type="match status" value="1"/>
</dbReference>
<reference evidence="3" key="3">
    <citation type="submission" date="2025-09" db="UniProtKB">
        <authorList>
            <consortium name="Ensembl"/>
        </authorList>
    </citation>
    <scope>IDENTIFICATION</scope>
</reference>
<name>A0A8C8X5X8_PANLE</name>
<feature type="chain" id="PRO_5034134985" description="Immunoglobulin V-set domain-containing protein" evidence="2">
    <location>
        <begin position="22"/>
        <end position="122"/>
    </location>
</feature>
<dbReference type="PANTHER" id="PTHR23268:SF104">
    <property type="entry name" value="IMMUNOGLOBULIN V-SET DOMAIN-CONTAINING PROTEIN"/>
    <property type="match status" value="1"/>
</dbReference>
<evidence type="ECO:0008006" key="5">
    <source>
        <dbReference type="Google" id="ProtNLM"/>
    </source>
</evidence>
<dbReference type="AlphaFoldDB" id="A0A8C8X5X8"/>
<proteinExistence type="predicted"/>
<accession>A0A8C8X5X8</accession>
<dbReference type="GO" id="GO:0005886">
    <property type="term" value="C:plasma membrane"/>
    <property type="evidence" value="ECO:0007669"/>
    <property type="project" value="TreeGrafter"/>
</dbReference>
<dbReference type="InterPro" id="IPR036179">
    <property type="entry name" value="Ig-like_dom_sf"/>
</dbReference>
<dbReference type="Ensembl" id="ENSPLOT00000016164.1">
    <property type="protein sequence ID" value="ENSPLOP00000014585.1"/>
    <property type="gene ID" value="ENSPLOG00000010692.1"/>
</dbReference>
<organism evidence="3 4">
    <name type="scientific">Panthera leo</name>
    <name type="common">Lion</name>
    <dbReference type="NCBI Taxonomy" id="9689"/>
    <lineage>
        <taxon>Eukaryota</taxon>
        <taxon>Metazoa</taxon>
        <taxon>Chordata</taxon>
        <taxon>Craniata</taxon>
        <taxon>Vertebrata</taxon>
        <taxon>Euteleostomi</taxon>
        <taxon>Mammalia</taxon>
        <taxon>Eutheria</taxon>
        <taxon>Laurasiatheria</taxon>
        <taxon>Carnivora</taxon>
        <taxon>Feliformia</taxon>
        <taxon>Felidae</taxon>
        <taxon>Pantherinae</taxon>
        <taxon>Panthera</taxon>
    </lineage>
</organism>
<dbReference type="GeneTree" id="ENSGT00940000163595"/>
<evidence type="ECO:0000256" key="2">
    <source>
        <dbReference type="SAM" id="SignalP"/>
    </source>
</evidence>
<dbReference type="Gene3D" id="2.60.40.10">
    <property type="entry name" value="Immunoglobulins"/>
    <property type="match status" value="1"/>
</dbReference>
<reference evidence="3" key="2">
    <citation type="submission" date="2025-08" db="UniProtKB">
        <authorList>
            <consortium name="Ensembl"/>
        </authorList>
    </citation>
    <scope>IDENTIFICATION</scope>
</reference>
<keyword evidence="2" id="KW-0732">Signal</keyword>
<evidence type="ECO:0000313" key="3">
    <source>
        <dbReference type="Ensembl" id="ENSPLOP00000014585.1"/>
    </source>
</evidence>
<dbReference type="InterPro" id="IPR013783">
    <property type="entry name" value="Ig-like_fold"/>
</dbReference>
<dbReference type="GO" id="GO:0007166">
    <property type="term" value="P:cell surface receptor signaling pathway"/>
    <property type="evidence" value="ECO:0007669"/>
    <property type="project" value="TreeGrafter"/>
</dbReference>
<dbReference type="Proteomes" id="UP000694399">
    <property type="component" value="Chromosome A3"/>
</dbReference>
<feature type="signal peptide" evidence="2">
    <location>
        <begin position="1"/>
        <end position="21"/>
    </location>
</feature>
<keyword evidence="1" id="KW-0391">Immunity</keyword>
<dbReference type="GO" id="GO:0002376">
    <property type="term" value="P:immune system process"/>
    <property type="evidence" value="ECO:0007669"/>
    <property type="project" value="UniProtKB-KW"/>
</dbReference>
<keyword evidence="4" id="KW-1185">Reference proteome</keyword>
<protein>
    <recommendedName>
        <fullName evidence="5">Immunoglobulin V-set domain-containing protein</fullName>
    </recommendedName>
</protein>
<dbReference type="PANTHER" id="PTHR23268">
    <property type="entry name" value="T-CELL RECEPTOR BETA CHAIN"/>
    <property type="match status" value="1"/>
</dbReference>
<dbReference type="InterPro" id="IPR050413">
    <property type="entry name" value="TCR_beta_variable"/>
</dbReference>